<keyword evidence="5" id="KW-1185">Reference proteome</keyword>
<keyword evidence="2" id="KW-0012">Acyltransferase</keyword>
<dbReference type="EMBL" id="CP028103">
    <property type="protein sequence ID" value="AVQ31091.1"/>
    <property type="molecule type" value="Genomic_DNA"/>
</dbReference>
<dbReference type="PANTHER" id="PTHR43800:SF1">
    <property type="entry name" value="PEPTIDYL-LYSINE N-ACETYLTRANSFERASE YJAB"/>
    <property type="match status" value="1"/>
</dbReference>
<dbReference type="RefSeq" id="WP_005946791.1">
    <property type="nucleotide sequence ID" value="NZ_CP028103.1"/>
</dbReference>
<name>A0ABN5JG97_FUSVA</name>
<dbReference type="CDD" id="cd04301">
    <property type="entry name" value="NAT_SF"/>
    <property type="match status" value="1"/>
</dbReference>
<dbReference type="Pfam" id="PF13673">
    <property type="entry name" value="Acetyltransf_10"/>
    <property type="match status" value="1"/>
</dbReference>
<dbReference type="Proteomes" id="UP000241238">
    <property type="component" value="Chromosome"/>
</dbReference>
<dbReference type="InterPro" id="IPR000182">
    <property type="entry name" value="GNAT_dom"/>
</dbReference>
<evidence type="ECO:0000259" key="3">
    <source>
        <dbReference type="PROSITE" id="PS51186"/>
    </source>
</evidence>
<organism evidence="4 5">
    <name type="scientific">Fusobacterium varium ATCC 27725</name>
    <dbReference type="NCBI Taxonomy" id="469618"/>
    <lineage>
        <taxon>Bacteria</taxon>
        <taxon>Fusobacteriati</taxon>
        <taxon>Fusobacteriota</taxon>
        <taxon>Fusobacteriia</taxon>
        <taxon>Fusobacteriales</taxon>
        <taxon>Fusobacteriaceae</taxon>
        <taxon>Fusobacterium</taxon>
    </lineage>
</organism>
<gene>
    <name evidence="4" type="ORF">C4N18_07665</name>
</gene>
<accession>A0ABN5JG97</accession>
<evidence type="ECO:0000256" key="1">
    <source>
        <dbReference type="ARBA" id="ARBA00022679"/>
    </source>
</evidence>
<dbReference type="SUPFAM" id="SSF55729">
    <property type="entry name" value="Acyl-CoA N-acyltransferases (Nat)"/>
    <property type="match status" value="1"/>
</dbReference>
<dbReference type="GeneID" id="77467866"/>
<dbReference type="InterPro" id="IPR016181">
    <property type="entry name" value="Acyl_CoA_acyltransferase"/>
</dbReference>
<sequence>MIFRAGKMHYEELEEIWERSVRATHNFLTEKDIASIKKEIPLYFNGVEIYCTKNNDEKITGFIGIAEKKIEMLFIDPEYFRESLGKSLVKYVLENKGIDEVDVNEQNEKALKFYQYMGFEVVSRDEFDSMGNPFPILHMKIKKMV</sequence>
<proteinExistence type="predicted"/>
<dbReference type="PANTHER" id="PTHR43800">
    <property type="entry name" value="PEPTIDYL-LYSINE N-ACETYLTRANSFERASE YJAB"/>
    <property type="match status" value="1"/>
</dbReference>
<evidence type="ECO:0000256" key="2">
    <source>
        <dbReference type="ARBA" id="ARBA00023315"/>
    </source>
</evidence>
<reference evidence="5" key="1">
    <citation type="journal article" date="2018" name="MSphere">
        <title>Fusobacterium Genomics Using MinION and Illumina Sequencing Enables Genome Completion and Correction.</title>
        <authorList>
            <person name="Todd S.M."/>
            <person name="Settlage R.E."/>
            <person name="Lahmers K.K."/>
            <person name="Slade D.J."/>
        </authorList>
    </citation>
    <scope>NUCLEOTIDE SEQUENCE [LARGE SCALE GENOMIC DNA]</scope>
    <source>
        <strain evidence="5">ATCC 27725</strain>
    </source>
</reference>
<dbReference type="PROSITE" id="PS51186">
    <property type="entry name" value="GNAT"/>
    <property type="match status" value="1"/>
</dbReference>
<protein>
    <submittedName>
        <fullName evidence="4">GNAT family N-acetyltransferase</fullName>
    </submittedName>
</protein>
<dbReference type="Gene3D" id="3.40.630.30">
    <property type="match status" value="1"/>
</dbReference>
<feature type="domain" description="N-acetyltransferase" evidence="3">
    <location>
        <begin position="8"/>
        <end position="135"/>
    </location>
</feature>
<evidence type="ECO:0000313" key="4">
    <source>
        <dbReference type="EMBL" id="AVQ31091.1"/>
    </source>
</evidence>
<evidence type="ECO:0000313" key="5">
    <source>
        <dbReference type="Proteomes" id="UP000241238"/>
    </source>
</evidence>
<keyword evidence="1" id="KW-0808">Transferase</keyword>